<name>A0AC58HJ07_DANRE</name>
<reference evidence="2" key="1">
    <citation type="submission" date="2025-08" db="UniProtKB">
        <authorList>
            <consortium name="RefSeq"/>
        </authorList>
    </citation>
    <scope>IDENTIFICATION</scope>
    <source>
        <strain evidence="2">Tuebingen</strain>
        <tissue evidence="2">Fibroblasts and whole tissue</tissue>
    </source>
</reference>
<evidence type="ECO:0000313" key="1">
    <source>
        <dbReference type="Proteomes" id="UP000000437"/>
    </source>
</evidence>
<accession>A0AC58HJ07</accession>
<sequence length="440" mass="47273">MMAITVVSRGWTLWMLACFGQYFGQELQFPKLTNGTVGQSVKLTPNNTPPSTQIGIITWHFGINQIMSGPPDEPFIAPDYRGKVNFDKNTLALELYNLILEDSGSYILDVIPTSGSQLRGETTLQVFEKIDYVTLTGPHETLIEGESSANITSEGSGNITSVQWMKDNSPLSSSSRIIFSSDNRSVSISPVERSDTGEYQCTYSNPVSSETAKLTLIINYGPDGVSIEGPDVVDLGVQVSLSCSANSEPSASFSWTFNGSDTGVTTDKYTIDKTDFTGSGEYICTAFNRVTQKRESHRHALLVQEGGEAGLGGGLSAGAIAGIVIGVLLAVGGICGLIVYLTKSNKIPKLSLQSKGHTSGAQRGQDAELNYADISHFQKNSGERVVLGDVNELRTEYAEVRHGSKLRAPPPPYGSQVSNPPPVRRDSQPLLSPQEDGAHV</sequence>
<proteinExistence type="predicted"/>
<organism evidence="1 2">
    <name type="scientific">Danio rerio</name>
    <name type="common">Zebrafish</name>
    <name type="synonym">Brachydanio rerio</name>
    <dbReference type="NCBI Taxonomy" id="7955"/>
    <lineage>
        <taxon>Eukaryota</taxon>
        <taxon>Metazoa</taxon>
        <taxon>Chordata</taxon>
        <taxon>Craniata</taxon>
        <taxon>Vertebrata</taxon>
        <taxon>Euteleostomi</taxon>
        <taxon>Actinopterygii</taxon>
        <taxon>Neopterygii</taxon>
        <taxon>Teleostei</taxon>
        <taxon>Ostariophysi</taxon>
        <taxon>Cypriniformes</taxon>
        <taxon>Danionidae</taxon>
        <taxon>Danioninae</taxon>
        <taxon>Danio</taxon>
    </lineage>
</organism>
<evidence type="ECO:0000313" key="2">
    <source>
        <dbReference type="RefSeq" id="XP_073781995.1"/>
    </source>
</evidence>
<protein>
    <submittedName>
        <fullName evidence="2">Cell adhesion molecule CEACAM6-like isoform X1</fullName>
    </submittedName>
</protein>
<dbReference type="Proteomes" id="UP000000437">
    <property type="component" value="Chromosome 16"/>
</dbReference>
<gene>
    <name evidence="2" type="primary">si:dkey-250k15.7</name>
</gene>
<dbReference type="RefSeq" id="XP_073781995.1">
    <property type="nucleotide sequence ID" value="XM_073925894.1"/>
</dbReference>
<keyword evidence="1" id="KW-1185">Reference proteome</keyword>